<reference evidence="1 2" key="1">
    <citation type="submission" date="2019-06" db="EMBL/GenBank/DDBJ databases">
        <title>A distant relative of Phikzvirus genus phages from a therapeutic phage collection.</title>
        <authorList>
            <person name="Hejnowicz M.S."/>
            <person name="Dabrowski K."/>
            <person name="Gawor J."/>
            <person name="Weber-Dabrowska B."/>
            <person name="Gromadka R."/>
            <person name="Lobocka M.B."/>
        </authorList>
    </citation>
    <scope>NUCLEOTIDE SEQUENCE [LARGE SCALE GENOMIC DNA]</scope>
</reference>
<name>A0A5C1K7R6_9CAUD</name>
<dbReference type="KEGG" id="vg:77936956"/>
<protein>
    <submittedName>
        <fullName evidence="1">Uncharacterized protein</fullName>
    </submittedName>
</protein>
<proteinExistence type="predicted"/>
<keyword evidence="2" id="KW-1185">Reference proteome</keyword>
<dbReference type="EMBL" id="MN103543">
    <property type="protein sequence ID" value="QEM41935.1"/>
    <property type="molecule type" value="Genomic_DNA"/>
</dbReference>
<organism evidence="1 2">
    <name type="scientific">Pseudomonas phage vB_PaeM_PS119XW</name>
    <dbReference type="NCBI Taxonomy" id="2601632"/>
    <lineage>
        <taxon>Viruses</taxon>
        <taxon>Duplodnaviria</taxon>
        <taxon>Heunggongvirae</taxon>
        <taxon>Uroviricota</taxon>
        <taxon>Caudoviricetes</taxon>
        <taxon>Chimalliviridae</taxon>
        <taxon>Pawinskivirus</taxon>
        <taxon>Pawinskivirus PS119XW</taxon>
    </lineage>
</organism>
<dbReference type="RefSeq" id="YP_010660946.1">
    <property type="nucleotide sequence ID" value="NC_070882.1"/>
</dbReference>
<sequence length="374" mass="41123">MVQLAIPSFTGLPDAAVKEVDAYTEQSAELKNQLASKVTAFGVGADELIQKSLGVVKGIGNKILNNGIDLNMARTRIADALKGSRSSIVSLATDVERSIMEELTGEDTGTGYVRKATDMIDGVKMVLNQKDYYFKDGNFSGVNSIIGFMGDLTNNSLLRVFDLGAEAALMKGIIEEVTAWGIPDLVDETFGAKWTDNKYEYDYDDDFRFSVVKRASASISPSTDLATIERLMLHGGVSALIAENPNFPAQLLQNYVFPEECVPGGPFPKMIPDPNNPTGPEIPDPTGAQERPNYADQMATLVRILNQLKPDWFTTRRQGQPVWNLYFLSHASEDATTLILSSETHREAMLTAPFYKMENPIELIKSFYPDAAIQ</sequence>
<dbReference type="GeneID" id="77936956"/>
<accession>A0A5C1K7R6</accession>
<evidence type="ECO:0000313" key="1">
    <source>
        <dbReference type="EMBL" id="QEM41935.1"/>
    </source>
</evidence>
<dbReference type="Proteomes" id="UP000322144">
    <property type="component" value="Segment"/>
</dbReference>
<evidence type="ECO:0000313" key="2">
    <source>
        <dbReference type="Proteomes" id="UP000322144"/>
    </source>
</evidence>